<dbReference type="RefSeq" id="WP_091907660.1">
    <property type="nucleotide sequence ID" value="NZ_FNLO01000005.1"/>
</dbReference>
<accession>A0A1H2PP26</accession>
<name>A0A1H2PP26_9BURK</name>
<dbReference type="Proteomes" id="UP000243719">
    <property type="component" value="Unassembled WGS sequence"/>
</dbReference>
<dbReference type="AlphaFoldDB" id="A0A1H2PP26"/>
<protein>
    <submittedName>
        <fullName evidence="1">General secretion pathway protein C</fullName>
    </submittedName>
</protein>
<reference evidence="2" key="1">
    <citation type="submission" date="2016-09" db="EMBL/GenBank/DDBJ databases">
        <authorList>
            <person name="Varghese N."/>
            <person name="Submissions S."/>
        </authorList>
    </citation>
    <scope>NUCLEOTIDE SEQUENCE [LARGE SCALE GENOMIC DNA]</scope>
    <source>
        <strain evidence="2">JS23</strain>
    </source>
</reference>
<evidence type="ECO:0000313" key="2">
    <source>
        <dbReference type="Proteomes" id="UP000243719"/>
    </source>
</evidence>
<gene>
    <name evidence="1" type="ORF">SAMN05216551_105132</name>
</gene>
<keyword evidence="2" id="KW-1185">Reference proteome</keyword>
<proteinExistence type="predicted"/>
<dbReference type="STRING" id="1770053.SAMN05216551_105132"/>
<dbReference type="Gene3D" id="2.30.30.830">
    <property type="match status" value="1"/>
</dbReference>
<dbReference type="OrthoDB" id="9111192at2"/>
<organism evidence="1 2">
    <name type="scientific">Chitinasiproducens palmae</name>
    <dbReference type="NCBI Taxonomy" id="1770053"/>
    <lineage>
        <taxon>Bacteria</taxon>
        <taxon>Pseudomonadati</taxon>
        <taxon>Pseudomonadota</taxon>
        <taxon>Betaproteobacteria</taxon>
        <taxon>Burkholderiales</taxon>
        <taxon>Burkholderiaceae</taxon>
        <taxon>Chitinasiproducens</taxon>
    </lineage>
</organism>
<dbReference type="EMBL" id="FNLO01000005">
    <property type="protein sequence ID" value="SDV48489.1"/>
    <property type="molecule type" value="Genomic_DNA"/>
</dbReference>
<sequence>MNASSFSARLPRFGASRVAPPAGWPERVAALGAFAVFCATLTYWTITLATPLRQPDAAVAATPEPTHSEAAGLLGGNQAPQRPLKLVGVLSLDRGRAAAIIDVGGTTRVITAGRAIDNDNRLVEVRGTSIVVEANGARSEIPLNTRPAGGAAETTVYVR</sequence>
<evidence type="ECO:0000313" key="1">
    <source>
        <dbReference type="EMBL" id="SDV48489.1"/>
    </source>
</evidence>